<dbReference type="CDD" id="cd00106">
    <property type="entry name" value="KISc"/>
    <property type="match status" value="1"/>
</dbReference>
<dbReference type="GO" id="GO:0003777">
    <property type="term" value="F:microtubule motor activity"/>
    <property type="evidence" value="ECO:0007669"/>
    <property type="project" value="InterPro"/>
</dbReference>
<evidence type="ECO:0000256" key="4">
    <source>
        <dbReference type="PROSITE-ProRule" id="PRU00339"/>
    </source>
</evidence>
<gene>
    <name evidence="8" type="ORF">FFLO_00658</name>
</gene>
<evidence type="ECO:0000256" key="2">
    <source>
        <dbReference type="ARBA" id="ARBA00022840"/>
    </source>
</evidence>
<name>A0A8K0JSS4_9TREE</name>
<feature type="region of interest" description="Disordered" evidence="6">
    <location>
        <begin position="541"/>
        <end position="600"/>
    </location>
</feature>
<dbReference type="EMBL" id="JABELV010000007">
    <property type="protein sequence ID" value="KAG7571475.1"/>
    <property type="molecule type" value="Genomic_DNA"/>
</dbReference>
<dbReference type="PROSITE" id="PS50067">
    <property type="entry name" value="KINESIN_MOTOR_2"/>
    <property type="match status" value="1"/>
</dbReference>
<evidence type="ECO:0000259" key="7">
    <source>
        <dbReference type="PROSITE" id="PS50067"/>
    </source>
</evidence>
<dbReference type="GO" id="GO:0051231">
    <property type="term" value="P:spindle elongation"/>
    <property type="evidence" value="ECO:0007669"/>
    <property type="project" value="TreeGrafter"/>
</dbReference>
<dbReference type="InterPro" id="IPR036961">
    <property type="entry name" value="Kinesin_motor_dom_sf"/>
</dbReference>
<feature type="compositionally biased region" description="Basic and acidic residues" evidence="6">
    <location>
        <begin position="16"/>
        <end position="26"/>
    </location>
</feature>
<dbReference type="PANTHER" id="PTHR47969">
    <property type="entry name" value="CHROMOSOME-ASSOCIATED KINESIN KIF4A-RELATED"/>
    <property type="match status" value="1"/>
</dbReference>
<keyword evidence="1 3" id="KW-0547">Nucleotide-binding</keyword>
<dbReference type="Pfam" id="PF00225">
    <property type="entry name" value="Kinesin"/>
    <property type="match status" value="1"/>
</dbReference>
<keyword evidence="9" id="KW-1185">Reference proteome</keyword>
<dbReference type="Proteomes" id="UP000812966">
    <property type="component" value="Unassembled WGS sequence"/>
</dbReference>
<evidence type="ECO:0000313" key="9">
    <source>
        <dbReference type="Proteomes" id="UP000812966"/>
    </source>
</evidence>
<evidence type="ECO:0000313" key="8">
    <source>
        <dbReference type="EMBL" id="KAG7571475.1"/>
    </source>
</evidence>
<feature type="region of interest" description="Disordered" evidence="6">
    <location>
        <begin position="342"/>
        <end position="399"/>
    </location>
</feature>
<feature type="repeat" description="TPR" evidence="4">
    <location>
        <begin position="490"/>
        <end position="523"/>
    </location>
</feature>
<organism evidence="8 9">
    <name type="scientific">Filobasidium floriforme</name>
    <dbReference type="NCBI Taxonomy" id="5210"/>
    <lineage>
        <taxon>Eukaryota</taxon>
        <taxon>Fungi</taxon>
        <taxon>Dikarya</taxon>
        <taxon>Basidiomycota</taxon>
        <taxon>Agaricomycotina</taxon>
        <taxon>Tremellomycetes</taxon>
        <taxon>Filobasidiales</taxon>
        <taxon>Filobasidiaceae</taxon>
        <taxon>Filobasidium</taxon>
    </lineage>
</organism>
<evidence type="ECO:0000256" key="6">
    <source>
        <dbReference type="SAM" id="MobiDB-lite"/>
    </source>
</evidence>
<feature type="compositionally biased region" description="Basic residues" evidence="6">
    <location>
        <begin position="738"/>
        <end position="748"/>
    </location>
</feature>
<dbReference type="InterPro" id="IPR019734">
    <property type="entry name" value="TPR_rpt"/>
</dbReference>
<proteinExistence type="inferred from homology"/>
<evidence type="ECO:0000256" key="5">
    <source>
        <dbReference type="RuleBase" id="RU000394"/>
    </source>
</evidence>
<feature type="binding site" evidence="3">
    <location>
        <begin position="88"/>
        <end position="95"/>
    </location>
    <ligand>
        <name>ATP</name>
        <dbReference type="ChEBI" id="CHEBI:30616"/>
    </ligand>
</feature>
<keyword evidence="4" id="KW-0802">TPR repeat</keyword>
<keyword evidence="5" id="KW-0493">Microtubule</keyword>
<feature type="domain" description="Kinesin motor" evidence="7">
    <location>
        <begin position="5"/>
        <end position="329"/>
    </location>
</feature>
<dbReference type="InterPro" id="IPR019821">
    <property type="entry name" value="Kinesin_motor_CS"/>
</dbReference>
<comment type="similarity">
    <text evidence="3 5">Belongs to the TRAFAC class myosin-kinesin ATPase superfamily. Kinesin family.</text>
</comment>
<dbReference type="AlphaFoldDB" id="A0A8K0JSS4"/>
<feature type="region of interest" description="Disordered" evidence="6">
    <location>
        <begin position="684"/>
        <end position="748"/>
    </location>
</feature>
<dbReference type="GO" id="GO:0007052">
    <property type="term" value="P:mitotic spindle organization"/>
    <property type="evidence" value="ECO:0007669"/>
    <property type="project" value="TreeGrafter"/>
</dbReference>
<dbReference type="GO" id="GO:0005524">
    <property type="term" value="F:ATP binding"/>
    <property type="evidence" value="ECO:0007669"/>
    <property type="project" value="UniProtKB-UniRule"/>
</dbReference>
<dbReference type="PRINTS" id="PR00380">
    <property type="entry name" value="KINESINHEAVY"/>
</dbReference>
<evidence type="ECO:0000256" key="3">
    <source>
        <dbReference type="PROSITE-ProRule" id="PRU00283"/>
    </source>
</evidence>
<dbReference type="GO" id="GO:0005874">
    <property type="term" value="C:microtubule"/>
    <property type="evidence" value="ECO:0007669"/>
    <property type="project" value="UniProtKB-KW"/>
</dbReference>
<reference evidence="8" key="1">
    <citation type="submission" date="2020-04" db="EMBL/GenBank/DDBJ databases">
        <title>Analysis of mating type loci in Filobasidium floriforme.</title>
        <authorList>
            <person name="Nowrousian M."/>
        </authorList>
    </citation>
    <scope>NUCLEOTIDE SEQUENCE</scope>
    <source>
        <strain evidence="8">CBS 6242</strain>
    </source>
</reference>
<dbReference type="Gene3D" id="3.40.850.10">
    <property type="entry name" value="Kinesin motor domain"/>
    <property type="match status" value="1"/>
</dbReference>
<accession>A0A8K0JSS4</accession>
<sequence>MSNTSISVHVRIRPHKPSDGTAHPDDVLLTDRTVSVPSGNKHDPTQRLKFKLDACHGPESTQEEVFEKVKPIMEQVYRGINTTVFAYGVTGSGKTWTMQGAPKDPGVIPRVVKHIFNKKSRLKKSTLKISFSYVEILVEEVYDLLVARKPGETMKKLDIRTTSTGENIIADLTSHDLSSVQEFEDLYHRAGLSRKTAATNLNSSSSRSHAILTLRVETTEVVEGKTYVGKICLVDLAGSEDNNLTGNDPQRMRESSAINRSLTTLGNVVEALNNGSGRIPYRDSKLTRILQDALGGSSVGMLICNLAPGDKYAKDTLRTLKFATRTREIENKPVVNERDDRVLPRPHFSAPTRPTMKTSLAPPVRPGSAKSIPTNAVAGPSRQPSRSSVATPHPSHVNLGEQVRREAREGGITLTEEQLNDRIQTIVKQVMTEQAKAESKPVVEVKPIAASTSATIESAPDPVRETSARGGSTVAVDLSSLTDEEIRSRAKVLTNLARQHHDKHELELAIKYYKEARVYMPTNDRLNRRITELELALLGQMPIPDREGTKPTTSTASPGQKRKRGETQADDNDNDDVPTGSTKATLESEQEKKPRLKRSKAKISLSELTDETKAEVGAVVKKVQVLGDRTVPNKDPKPKPLSVVSANEKNKLKPTSISAKPENKLPGNVMAVKSKAEVVKMVYNDEDKENGGPALPPGPTAKRTRGVRKPVAVLLDDSCQQSDDGEESDEYMPEVVARRPRRKIGVRA</sequence>
<dbReference type="InterPro" id="IPR027640">
    <property type="entry name" value="Kinesin-like_fam"/>
</dbReference>
<dbReference type="PROSITE" id="PS50005">
    <property type="entry name" value="TPR"/>
    <property type="match status" value="1"/>
</dbReference>
<dbReference type="PROSITE" id="PS00411">
    <property type="entry name" value="KINESIN_MOTOR_1"/>
    <property type="match status" value="1"/>
</dbReference>
<dbReference type="InterPro" id="IPR027417">
    <property type="entry name" value="P-loop_NTPase"/>
</dbReference>
<dbReference type="SUPFAM" id="SSF52540">
    <property type="entry name" value="P-loop containing nucleoside triphosphate hydrolases"/>
    <property type="match status" value="1"/>
</dbReference>
<dbReference type="GO" id="GO:0007018">
    <property type="term" value="P:microtubule-based movement"/>
    <property type="evidence" value="ECO:0007669"/>
    <property type="project" value="InterPro"/>
</dbReference>
<feature type="region of interest" description="Disordered" evidence="6">
    <location>
        <begin position="629"/>
        <end position="664"/>
    </location>
</feature>
<dbReference type="GO" id="GO:0008017">
    <property type="term" value="F:microtubule binding"/>
    <property type="evidence" value="ECO:0007669"/>
    <property type="project" value="InterPro"/>
</dbReference>
<feature type="region of interest" description="Disordered" evidence="6">
    <location>
        <begin position="1"/>
        <end position="26"/>
    </location>
</feature>
<feature type="compositionally biased region" description="Acidic residues" evidence="6">
    <location>
        <begin position="723"/>
        <end position="732"/>
    </location>
</feature>
<comment type="caution">
    <text evidence="8">The sequence shown here is derived from an EMBL/GenBank/DDBJ whole genome shotgun (WGS) entry which is preliminary data.</text>
</comment>
<dbReference type="GO" id="GO:0005875">
    <property type="term" value="C:microtubule associated complex"/>
    <property type="evidence" value="ECO:0007669"/>
    <property type="project" value="TreeGrafter"/>
</dbReference>
<evidence type="ECO:0000256" key="1">
    <source>
        <dbReference type="ARBA" id="ARBA00022741"/>
    </source>
</evidence>
<protein>
    <recommendedName>
        <fullName evidence="5">Kinesin-like protein</fullName>
    </recommendedName>
</protein>
<keyword evidence="3 5" id="KW-0505">Motor protein</keyword>
<dbReference type="InterPro" id="IPR001752">
    <property type="entry name" value="Kinesin_motor_dom"/>
</dbReference>
<dbReference type="SMART" id="SM00129">
    <property type="entry name" value="KISc"/>
    <property type="match status" value="1"/>
</dbReference>
<dbReference type="PANTHER" id="PTHR47969:SF9">
    <property type="entry name" value="KINESIN-LIKE PROTEIN"/>
    <property type="match status" value="1"/>
</dbReference>
<keyword evidence="2 3" id="KW-0067">ATP-binding</keyword>